<gene>
    <name evidence="6" type="primary">vapC</name>
    <name evidence="8" type="ordered locus">FsymDg_3831</name>
</gene>
<dbReference type="GO" id="GO:0000287">
    <property type="term" value="F:magnesium ion binding"/>
    <property type="evidence" value="ECO:0007669"/>
    <property type="project" value="UniProtKB-UniRule"/>
</dbReference>
<dbReference type="Gene3D" id="3.40.50.1010">
    <property type="entry name" value="5'-nuclease"/>
    <property type="match status" value="1"/>
</dbReference>
<keyword evidence="6" id="KW-0800">Toxin</keyword>
<evidence type="ECO:0000259" key="7">
    <source>
        <dbReference type="Pfam" id="PF01850"/>
    </source>
</evidence>
<dbReference type="GO" id="GO:0016788">
    <property type="term" value="F:hydrolase activity, acting on ester bonds"/>
    <property type="evidence" value="ECO:0007669"/>
    <property type="project" value="InterPro"/>
</dbReference>
<dbReference type="EMBL" id="CP002801">
    <property type="protein sequence ID" value="AEH11108.1"/>
    <property type="molecule type" value="Genomic_DNA"/>
</dbReference>
<dbReference type="HAMAP" id="MF_00265">
    <property type="entry name" value="VapC_Nob1"/>
    <property type="match status" value="1"/>
</dbReference>
<dbReference type="NCBIfam" id="TIGR00028">
    <property type="entry name" value="Mtu_PIN_fam"/>
    <property type="match status" value="1"/>
</dbReference>
<comment type="cofactor">
    <cofactor evidence="6">
        <name>Mg(2+)</name>
        <dbReference type="ChEBI" id="CHEBI:18420"/>
    </cofactor>
</comment>
<sequence>MATLLDANVLITLIVTDHVHHDAAEAWLAGTAGRFATCPITEGSLVRLLIREGQSAQTATAVVSAIAGDSRHEFWPDEVSYSAVSMTGVIGHRQVTDAYLAYLARTHNGRLASFNQGLAKLHDDIVDLIPT</sequence>
<keyword evidence="5 6" id="KW-0460">Magnesium</keyword>
<dbReference type="SUPFAM" id="SSF88723">
    <property type="entry name" value="PIN domain-like"/>
    <property type="match status" value="1"/>
</dbReference>
<dbReference type="eggNOG" id="COG1848">
    <property type="taxonomic scope" value="Bacteria"/>
</dbReference>
<evidence type="ECO:0000256" key="3">
    <source>
        <dbReference type="ARBA" id="ARBA00022723"/>
    </source>
</evidence>
<protein>
    <recommendedName>
        <fullName evidence="6">Ribonuclease VapC</fullName>
        <shortName evidence="6">RNase VapC</shortName>
        <ecNumber evidence="6">3.1.-.-</ecNumber>
    </recommendedName>
    <alternativeName>
        <fullName evidence="6">Toxin VapC</fullName>
    </alternativeName>
</protein>
<dbReference type="KEGG" id="fsy:FsymDg_3831"/>
<evidence type="ECO:0000256" key="6">
    <source>
        <dbReference type="HAMAP-Rule" id="MF_00265"/>
    </source>
</evidence>
<dbReference type="GO" id="GO:0045926">
    <property type="term" value="P:negative regulation of growth"/>
    <property type="evidence" value="ECO:0007669"/>
    <property type="project" value="UniProtKB-ARBA"/>
</dbReference>
<dbReference type="GO" id="GO:0004540">
    <property type="term" value="F:RNA nuclease activity"/>
    <property type="evidence" value="ECO:0007669"/>
    <property type="project" value="InterPro"/>
</dbReference>
<keyword evidence="4 6" id="KW-0378">Hydrolase</keyword>
<proteinExistence type="inferred from homology"/>
<name>F8B5W6_9ACTN</name>
<evidence type="ECO:0000313" key="9">
    <source>
        <dbReference type="Proteomes" id="UP000001549"/>
    </source>
</evidence>
<organism evidence="8 9">
    <name type="scientific">Candidatus Protofrankia datiscae</name>
    <dbReference type="NCBI Taxonomy" id="2716812"/>
    <lineage>
        <taxon>Bacteria</taxon>
        <taxon>Bacillati</taxon>
        <taxon>Actinomycetota</taxon>
        <taxon>Actinomycetes</taxon>
        <taxon>Frankiales</taxon>
        <taxon>Frankiaceae</taxon>
        <taxon>Protofrankia</taxon>
    </lineage>
</organism>
<dbReference type="InterPro" id="IPR002716">
    <property type="entry name" value="PIN_dom"/>
</dbReference>
<feature type="binding site" evidence="6">
    <location>
        <position position="97"/>
    </location>
    <ligand>
        <name>Mg(2+)</name>
        <dbReference type="ChEBI" id="CHEBI:18420"/>
    </ligand>
</feature>
<dbReference type="AlphaFoldDB" id="F8B5W6"/>
<dbReference type="STRING" id="656024.FsymDg_3831"/>
<reference evidence="8 9" key="1">
    <citation type="submission" date="2011-05" db="EMBL/GenBank/DDBJ databases">
        <title>Complete sequence of chromosome of Frankia symbiont of Datisca glomerata.</title>
        <authorList>
            <consortium name="US DOE Joint Genome Institute"/>
            <person name="Lucas S."/>
            <person name="Han J."/>
            <person name="Lapidus A."/>
            <person name="Cheng J.-F."/>
            <person name="Goodwin L."/>
            <person name="Pitluck S."/>
            <person name="Peters L."/>
            <person name="Mikhailova N."/>
            <person name="Chertkov O."/>
            <person name="Teshima H."/>
            <person name="Han C."/>
            <person name="Tapia R."/>
            <person name="Land M."/>
            <person name="Hauser L."/>
            <person name="Kyrpides N."/>
            <person name="Ivanova N."/>
            <person name="Pagani I."/>
            <person name="Berry A."/>
            <person name="Pawlowski K."/>
            <person name="Persson T."/>
            <person name="Vanden Heuvel B."/>
            <person name="Benson D."/>
            <person name="Woyke T."/>
        </authorList>
    </citation>
    <scope>NUCLEOTIDE SEQUENCE [LARGE SCALE GENOMIC DNA]</scope>
    <source>
        <strain evidence="9">4085684</strain>
    </source>
</reference>
<accession>F8B5W6</accession>
<evidence type="ECO:0000256" key="5">
    <source>
        <dbReference type="ARBA" id="ARBA00022842"/>
    </source>
</evidence>
<evidence type="ECO:0000256" key="4">
    <source>
        <dbReference type="ARBA" id="ARBA00022801"/>
    </source>
</evidence>
<comment type="similarity">
    <text evidence="6">Belongs to the PINc/VapC protein family.</text>
</comment>
<dbReference type="Pfam" id="PF01850">
    <property type="entry name" value="PIN"/>
    <property type="match status" value="1"/>
</dbReference>
<keyword evidence="1 6" id="KW-1277">Toxin-antitoxin system</keyword>
<dbReference type="EC" id="3.1.-.-" evidence="6"/>
<dbReference type="Proteomes" id="UP000001549">
    <property type="component" value="Chromosome"/>
</dbReference>
<dbReference type="InterPro" id="IPR022907">
    <property type="entry name" value="VapC_family"/>
</dbReference>
<comment type="function">
    <text evidence="6">Toxic component of a toxin-antitoxin (TA) system. An RNase.</text>
</comment>
<keyword evidence="2 6" id="KW-0540">Nuclease</keyword>
<feature type="domain" description="PIN" evidence="7">
    <location>
        <begin position="4"/>
        <end position="121"/>
    </location>
</feature>
<dbReference type="InterPro" id="IPR006226">
    <property type="entry name" value="Mtu_PIN"/>
</dbReference>
<evidence type="ECO:0000256" key="1">
    <source>
        <dbReference type="ARBA" id="ARBA00022649"/>
    </source>
</evidence>
<dbReference type="RefSeq" id="WP_013874987.1">
    <property type="nucleotide sequence ID" value="NC_015656.1"/>
</dbReference>
<dbReference type="GO" id="GO:0090729">
    <property type="term" value="F:toxin activity"/>
    <property type="evidence" value="ECO:0007669"/>
    <property type="project" value="UniProtKB-KW"/>
</dbReference>
<keyword evidence="9" id="KW-1185">Reference proteome</keyword>
<keyword evidence="3 6" id="KW-0479">Metal-binding</keyword>
<evidence type="ECO:0000256" key="2">
    <source>
        <dbReference type="ARBA" id="ARBA00022722"/>
    </source>
</evidence>
<dbReference type="InterPro" id="IPR029060">
    <property type="entry name" value="PIN-like_dom_sf"/>
</dbReference>
<evidence type="ECO:0000313" key="8">
    <source>
        <dbReference type="EMBL" id="AEH11108.1"/>
    </source>
</evidence>
<dbReference type="HOGENOM" id="CLU_145365_0_0_11"/>
<feature type="binding site" evidence="6">
    <location>
        <position position="6"/>
    </location>
    <ligand>
        <name>Mg(2+)</name>
        <dbReference type="ChEBI" id="CHEBI:18420"/>
    </ligand>
</feature>